<proteinExistence type="predicted"/>
<reference evidence="2" key="1">
    <citation type="submission" date="2016-10" db="EMBL/GenBank/DDBJ databases">
        <authorList>
            <person name="Varghese N."/>
            <person name="Submissions S."/>
        </authorList>
    </citation>
    <scope>NUCLEOTIDE SEQUENCE [LARGE SCALE GENOMIC DNA]</scope>
    <source>
        <strain evidence="2">DSM 9751</strain>
    </source>
</reference>
<name>A0A1H4R4S6_9PSED</name>
<organism evidence="1 2">
    <name type="scientific">Pseudomonas saponiphila</name>
    <dbReference type="NCBI Taxonomy" id="556534"/>
    <lineage>
        <taxon>Bacteria</taxon>
        <taxon>Pseudomonadati</taxon>
        <taxon>Pseudomonadota</taxon>
        <taxon>Gammaproteobacteria</taxon>
        <taxon>Pseudomonadales</taxon>
        <taxon>Pseudomonadaceae</taxon>
        <taxon>Pseudomonas</taxon>
    </lineage>
</organism>
<sequence>MLPGIWHCDLGIRQVLCDTGAFPALKEATVQIDLNQPDALTLEAVRQLLASASDSVHTQLRVTKGGMAYISSGVVGGAEIEGLLFRLETWAAGSGYVGNVAASDEVWVMQIFNALKQNWPKPAFDYIDIY</sequence>
<evidence type="ECO:0000313" key="1">
    <source>
        <dbReference type="EMBL" id="SEC26910.1"/>
    </source>
</evidence>
<dbReference type="Proteomes" id="UP000198982">
    <property type="component" value="Unassembled WGS sequence"/>
</dbReference>
<protein>
    <submittedName>
        <fullName evidence="1">Uncharacterized protein</fullName>
    </submittedName>
</protein>
<dbReference type="EMBL" id="FNTJ01000001">
    <property type="protein sequence ID" value="SEC26910.1"/>
    <property type="molecule type" value="Genomic_DNA"/>
</dbReference>
<gene>
    <name evidence="1" type="ORF">SAMN05216178_4040</name>
</gene>
<evidence type="ECO:0000313" key="2">
    <source>
        <dbReference type="Proteomes" id="UP000198982"/>
    </source>
</evidence>
<keyword evidence="2" id="KW-1185">Reference proteome</keyword>
<accession>A0A1H4R4S6</accession>
<dbReference type="AlphaFoldDB" id="A0A1H4R4S6"/>